<evidence type="ECO:0000259" key="3">
    <source>
        <dbReference type="Pfam" id="PF01757"/>
    </source>
</evidence>
<keyword evidence="2" id="KW-0472">Membrane</keyword>
<keyword evidence="2" id="KW-0812">Transmembrane</keyword>
<feature type="transmembrane region" description="Helical" evidence="2">
    <location>
        <begin position="38"/>
        <end position="57"/>
    </location>
</feature>
<reference evidence="4 5" key="1">
    <citation type="submission" date="2020-07" db="EMBL/GenBank/DDBJ databases">
        <title>Whole genome sequence of Sphingobium yanoikuyae A3.</title>
        <authorList>
            <person name="Han S.-S."/>
        </authorList>
    </citation>
    <scope>NUCLEOTIDE SEQUENCE [LARGE SCALE GENOMIC DNA]</scope>
    <source>
        <strain evidence="4 5">A3</strain>
    </source>
</reference>
<feature type="compositionally biased region" description="Basic and acidic residues" evidence="1">
    <location>
        <begin position="363"/>
        <end position="374"/>
    </location>
</feature>
<evidence type="ECO:0000313" key="5">
    <source>
        <dbReference type="Proteomes" id="UP000515377"/>
    </source>
</evidence>
<evidence type="ECO:0000256" key="1">
    <source>
        <dbReference type="SAM" id="MobiDB-lite"/>
    </source>
</evidence>
<feature type="transmembrane region" description="Helical" evidence="2">
    <location>
        <begin position="278"/>
        <end position="296"/>
    </location>
</feature>
<dbReference type="EMBL" id="CP060122">
    <property type="protein sequence ID" value="QNG48485.1"/>
    <property type="molecule type" value="Genomic_DNA"/>
</dbReference>
<name>A0A9X7UE98_SPHYA</name>
<dbReference type="GO" id="GO:0016020">
    <property type="term" value="C:membrane"/>
    <property type="evidence" value="ECO:0007669"/>
    <property type="project" value="TreeGrafter"/>
</dbReference>
<feature type="transmembrane region" description="Helical" evidence="2">
    <location>
        <begin position="78"/>
        <end position="97"/>
    </location>
</feature>
<feature type="region of interest" description="Disordered" evidence="1">
    <location>
        <begin position="342"/>
        <end position="374"/>
    </location>
</feature>
<dbReference type="Proteomes" id="UP000515377">
    <property type="component" value="Chromosome"/>
</dbReference>
<gene>
    <name evidence="4" type="ORF">H3V42_13705</name>
</gene>
<protein>
    <submittedName>
        <fullName evidence="4">Acyltransferase</fullName>
    </submittedName>
</protein>
<dbReference type="GO" id="GO:0016747">
    <property type="term" value="F:acyltransferase activity, transferring groups other than amino-acyl groups"/>
    <property type="evidence" value="ECO:0007669"/>
    <property type="project" value="InterPro"/>
</dbReference>
<sequence>MKIDSIQYMRGLAAVIVVVAHAFEHQIADENFTLLRLGSLGVVMFFVISGFIMVLISGESSFGAAIFLRRRFVRVVPLYWLATAAIAILALLAPSLLRRTTFAVDDLVLSLFFIPHYDSAGGLAPMLTLGWTLNYEIFFYLCFAMVSSFTAGVRVAAVSLAFAGMIALGEISNFSNPLLQFYTRPIVGAFCIGMWVGLATIRGRSLRGQRRSQIVAGIIAVTFTAAAFLIQPGVRGNWQVTYAFAFGSAALLLLAVGAEGRIPTSRLALLLGDSSYSLYLSHMYAVAAAIIVMRRFGNSHNLLLNGAVAIVGGIVLGILVHKLVEKPLLVFLKSPRRRQEMIGSSANPVLPREGEPLALQPREQGKEDTVVVQP</sequence>
<dbReference type="InterPro" id="IPR050879">
    <property type="entry name" value="Acyltransferase_3"/>
</dbReference>
<feature type="transmembrane region" description="Helical" evidence="2">
    <location>
        <begin position="240"/>
        <end position="258"/>
    </location>
</feature>
<accession>A0A9X7UE98</accession>
<keyword evidence="2" id="KW-1133">Transmembrane helix</keyword>
<feature type="transmembrane region" description="Helical" evidence="2">
    <location>
        <begin position="213"/>
        <end position="234"/>
    </location>
</feature>
<feature type="transmembrane region" description="Helical" evidence="2">
    <location>
        <begin position="181"/>
        <end position="201"/>
    </location>
</feature>
<keyword evidence="4" id="KW-0808">Transferase</keyword>
<feature type="transmembrane region" description="Helical" evidence="2">
    <location>
        <begin position="138"/>
        <end position="169"/>
    </location>
</feature>
<dbReference type="GO" id="GO:0000271">
    <property type="term" value="P:polysaccharide biosynthetic process"/>
    <property type="evidence" value="ECO:0007669"/>
    <property type="project" value="TreeGrafter"/>
</dbReference>
<organism evidence="4 5">
    <name type="scientific">Sphingobium yanoikuyae</name>
    <name type="common">Sphingomonas yanoikuyae</name>
    <dbReference type="NCBI Taxonomy" id="13690"/>
    <lineage>
        <taxon>Bacteria</taxon>
        <taxon>Pseudomonadati</taxon>
        <taxon>Pseudomonadota</taxon>
        <taxon>Alphaproteobacteria</taxon>
        <taxon>Sphingomonadales</taxon>
        <taxon>Sphingomonadaceae</taxon>
        <taxon>Sphingobium</taxon>
    </lineage>
</organism>
<dbReference type="AlphaFoldDB" id="A0A9X7UE98"/>
<dbReference type="Pfam" id="PF01757">
    <property type="entry name" value="Acyl_transf_3"/>
    <property type="match status" value="1"/>
</dbReference>
<keyword evidence="4" id="KW-0012">Acyltransferase</keyword>
<evidence type="ECO:0000313" key="4">
    <source>
        <dbReference type="EMBL" id="QNG48485.1"/>
    </source>
</evidence>
<dbReference type="PANTHER" id="PTHR23028">
    <property type="entry name" value="ACETYLTRANSFERASE"/>
    <property type="match status" value="1"/>
</dbReference>
<dbReference type="PANTHER" id="PTHR23028:SF131">
    <property type="entry name" value="BLR2367 PROTEIN"/>
    <property type="match status" value="1"/>
</dbReference>
<dbReference type="InterPro" id="IPR002656">
    <property type="entry name" value="Acyl_transf_3_dom"/>
</dbReference>
<feature type="domain" description="Acyltransferase 3" evidence="3">
    <location>
        <begin position="4"/>
        <end position="319"/>
    </location>
</feature>
<feature type="transmembrane region" description="Helical" evidence="2">
    <location>
        <begin position="302"/>
        <end position="324"/>
    </location>
</feature>
<proteinExistence type="predicted"/>
<evidence type="ECO:0000256" key="2">
    <source>
        <dbReference type="SAM" id="Phobius"/>
    </source>
</evidence>